<proteinExistence type="predicted"/>
<dbReference type="EMBL" id="JAENHL010000008">
    <property type="protein sequence ID" value="MBK1869719.1"/>
    <property type="molecule type" value="Genomic_DNA"/>
</dbReference>
<gene>
    <name evidence="1" type="ORF">JHL16_25380</name>
</gene>
<organism evidence="1 2">
    <name type="scientific">Taklimakanibacter albus</name>
    <dbReference type="NCBI Taxonomy" id="2800327"/>
    <lineage>
        <taxon>Bacteria</taxon>
        <taxon>Pseudomonadati</taxon>
        <taxon>Pseudomonadota</taxon>
        <taxon>Alphaproteobacteria</taxon>
        <taxon>Hyphomicrobiales</taxon>
        <taxon>Aestuariivirgaceae</taxon>
        <taxon>Taklimakanibacter</taxon>
    </lineage>
</organism>
<sequence>MHRFSLEDLPDAMAEFARALECCERPEAPYALLKAMNRVVPFQIAMSVVYRRDANPIYVCDTFQEGQAKRALQRYIASTYVLNPVYNAYLGGLKSGIFRITELMPDAYFDSGVYKNLEIHMHDDEELGYRTPGWPAGMEELIVAIETPEGALAEFSLSRLARNGGYSEACIEDMRRMEPLIGAIFRRYWAHARRGHIEEKGASLNQLFGEFGKETLSPREREVAQLILKGHSSESISGNLAISIATVKTHRQNLYAKLGVSTQQELFSAFLHSMHKRQAAEQPSR</sequence>
<evidence type="ECO:0000313" key="2">
    <source>
        <dbReference type="Proteomes" id="UP000616151"/>
    </source>
</evidence>
<dbReference type="Proteomes" id="UP000616151">
    <property type="component" value="Unassembled WGS sequence"/>
</dbReference>
<evidence type="ECO:0000313" key="1">
    <source>
        <dbReference type="EMBL" id="MBK1869719.1"/>
    </source>
</evidence>
<accession>A0ACC5RAU0</accession>
<keyword evidence="2" id="KW-1185">Reference proteome</keyword>
<comment type="caution">
    <text evidence="1">The sequence shown here is derived from an EMBL/GenBank/DDBJ whole genome shotgun (WGS) entry which is preliminary data.</text>
</comment>
<protein>
    <submittedName>
        <fullName evidence="1">Uncharacterized protein</fullName>
    </submittedName>
</protein>
<name>A0ACC5RAU0_9HYPH</name>
<reference evidence="1" key="1">
    <citation type="submission" date="2021-01" db="EMBL/GenBank/DDBJ databases">
        <authorList>
            <person name="Sun Q."/>
        </authorList>
    </citation>
    <scope>NUCLEOTIDE SEQUENCE</scope>
    <source>
        <strain evidence="1">YIM B02566</strain>
    </source>
</reference>